<dbReference type="Pfam" id="PF21981">
    <property type="entry name" value="RecX_HTH3"/>
    <property type="match status" value="1"/>
</dbReference>
<dbReference type="GO" id="GO:0006282">
    <property type="term" value="P:regulation of DNA repair"/>
    <property type="evidence" value="ECO:0007669"/>
    <property type="project" value="UniProtKB-UniRule"/>
</dbReference>
<evidence type="ECO:0000256" key="1">
    <source>
        <dbReference type="ARBA" id="ARBA00004496"/>
    </source>
</evidence>
<evidence type="ECO:0000256" key="5">
    <source>
        <dbReference type="HAMAP-Rule" id="MF_01114"/>
    </source>
</evidence>
<feature type="domain" description="RecX second three-helical" evidence="6">
    <location>
        <begin position="55"/>
        <end position="96"/>
    </location>
</feature>
<evidence type="ECO:0000256" key="3">
    <source>
        <dbReference type="ARBA" id="ARBA00018111"/>
    </source>
</evidence>
<dbReference type="PANTHER" id="PTHR33602">
    <property type="entry name" value="REGULATORY PROTEIN RECX FAMILY PROTEIN"/>
    <property type="match status" value="1"/>
</dbReference>
<evidence type="ECO:0000256" key="4">
    <source>
        <dbReference type="ARBA" id="ARBA00022490"/>
    </source>
</evidence>
<protein>
    <recommendedName>
        <fullName evidence="3 5">Regulatory protein RecX</fullName>
    </recommendedName>
</protein>
<keyword evidence="4 5" id="KW-0963">Cytoplasm</keyword>
<dbReference type="Proteomes" id="UP000220133">
    <property type="component" value="Chromosome"/>
</dbReference>
<evidence type="ECO:0000313" key="8">
    <source>
        <dbReference type="EMBL" id="ATL46310.1"/>
    </source>
</evidence>
<evidence type="ECO:0000259" key="7">
    <source>
        <dbReference type="Pfam" id="PF21981"/>
    </source>
</evidence>
<comment type="subcellular location">
    <subcellularLocation>
        <location evidence="1 5">Cytoplasm</location>
    </subcellularLocation>
</comment>
<accession>A0A291QQS4</accession>
<dbReference type="RefSeq" id="WP_098192698.1">
    <property type="nucleotide sequence ID" value="NZ_CP023777.1"/>
</dbReference>
<evidence type="ECO:0000259" key="6">
    <source>
        <dbReference type="Pfam" id="PF02631"/>
    </source>
</evidence>
<dbReference type="PANTHER" id="PTHR33602:SF1">
    <property type="entry name" value="REGULATORY PROTEIN RECX FAMILY PROTEIN"/>
    <property type="match status" value="1"/>
</dbReference>
<evidence type="ECO:0000256" key="2">
    <source>
        <dbReference type="ARBA" id="ARBA00009695"/>
    </source>
</evidence>
<gene>
    <name evidence="5" type="primary">recX</name>
    <name evidence="8" type="ORF">COR50_03485</name>
</gene>
<dbReference type="Gene3D" id="1.10.10.10">
    <property type="entry name" value="Winged helix-like DNA-binding domain superfamily/Winged helix DNA-binding domain"/>
    <property type="match status" value="2"/>
</dbReference>
<dbReference type="KEGG" id="cbae:COR50_03485"/>
<comment type="function">
    <text evidence="5">Modulates RecA activity.</text>
</comment>
<dbReference type="InterPro" id="IPR053925">
    <property type="entry name" value="RecX_HTH_3rd"/>
</dbReference>
<comment type="similarity">
    <text evidence="2 5">Belongs to the RecX family.</text>
</comment>
<sequence>MSIRMQEVILQKLKHYCAYQERCHKDVRDKCYELGVRGHEQDELLAQLVEENFLNEERFARAFAGGKFRLKRWGKNKIKAALKMRDISGYCINKAMEEIDMDDYMKTLNKEAAKKFASVKETKEYQKKYKTLQYLMQRGFEQDLARQAIEEIANQAGK</sequence>
<feature type="domain" description="RecX third three-helical" evidence="7">
    <location>
        <begin position="102"/>
        <end position="149"/>
    </location>
</feature>
<dbReference type="GO" id="GO:0005737">
    <property type="term" value="C:cytoplasm"/>
    <property type="evidence" value="ECO:0007669"/>
    <property type="project" value="UniProtKB-SubCell"/>
</dbReference>
<proteinExistence type="inferred from homology"/>
<dbReference type="InterPro" id="IPR003783">
    <property type="entry name" value="Regulatory_RecX"/>
</dbReference>
<dbReference type="EMBL" id="CP023777">
    <property type="protein sequence ID" value="ATL46310.1"/>
    <property type="molecule type" value="Genomic_DNA"/>
</dbReference>
<organism evidence="8 9">
    <name type="scientific">Chitinophaga caeni</name>
    <dbReference type="NCBI Taxonomy" id="2029983"/>
    <lineage>
        <taxon>Bacteria</taxon>
        <taxon>Pseudomonadati</taxon>
        <taxon>Bacteroidota</taxon>
        <taxon>Chitinophagia</taxon>
        <taxon>Chitinophagales</taxon>
        <taxon>Chitinophagaceae</taxon>
        <taxon>Chitinophaga</taxon>
    </lineage>
</organism>
<dbReference type="AlphaFoldDB" id="A0A291QQS4"/>
<dbReference type="OrthoDB" id="1523826at2"/>
<dbReference type="HAMAP" id="MF_01114">
    <property type="entry name" value="RecX"/>
    <property type="match status" value="1"/>
</dbReference>
<reference evidence="8 9" key="1">
    <citation type="submission" date="2017-10" db="EMBL/GenBank/DDBJ databases">
        <title>Paenichitinophaga pekingensis gen. nov., sp. nov., isolated from activated sludge.</title>
        <authorList>
            <person name="Jin D."/>
            <person name="Kong X."/>
            <person name="Deng Y."/>
            <person name="Bai Z."/>
        </authorList>
    </citation>
    <scope>NUCLEOTIDE SEQUENCE [LARGE SCALE GENOMIC DNA]</scope>
    <source>
        <strain evidence="8 9">13</strain>
    </source>
</reference>
<dbReference type="InterPro" id="IPR053924">
    <property type="entry name" value="RecX_HTH_2nd"/>
</dbReference>
<keyword evidence="9" id="KW-1185">Reference proteome</keyword>
<name>A0A291QQS4_9BACT</name>
<dbReference type="Pfam" id="PF02631">
    <property type="entry name" value="RecX_HTH2"/>
    <property type="match status" value="1"/>
</dbReference>
<evidence type="ECO:0000313" key="9">
    <source>
        <dbReference type="Proteomes" id="UP000220133"/>
    </source>
</evidence>
<dbReference type="InterPro" id="IPR036388">
    <property type="entry name" value="WH-like_DNA-bd_sf"/>
</dbReference>